<proteinExistence type="predicted"/>
<keyword evidence="1" id="KW-0812">Transmembrane</keyword>
<dbReference type="PROSITE" id="PS51257">
    <property type="entry name" value="PROKAR_LIPOPROTEIN"/>
    <property type="match status" value="1"/>
</dbReference>
<reference evidence="2 3" key="1">
    <citation type="submission" date="2019-04" db="EMBL/GenBank/DDBJ databases">
        <authorList>
            <person name="Embree M."/>
            <person name="Gaffney J.R."/>
        </authorList>
    </citation>
    <scope>NUCLEOTIDE SEQUENCE [LARGE SCALE GENOMIC DNA]</scope>
    <source>
        <strain evidence="2 3">JE7A12</strain>
    </source>
</reference>
<keyword evidence="1" id="KW-0472">Membrane</keyword>
<organism evidence="2 3">
    <name type="scientific">Ruminococcus bovis</name>
    <dbReference type="NCBI Taxonomy" id="2564099"/>
    <lineage>
        <taxon>Bacteria</taxon>
        <taxon>Bacillati</taxon>
        <taxon>Bacillota</taxon>
        <taxon>Clostridia</taxon>
        <taxon>Eubacteriales</taxon>
        <taxon>Oscillospiraceae</taxon>
        <taxon>Ruminococcus</taxon>
    </lineage>
</organism>
<accession>A0A4P8XX91</accession>
<sequence length="305" mass="33939">MKKFDKFISKINFKKVAITYIIIALVFGIACCVTVGVVFSERLNFAYQYSKLEDTVKSNDTSAIKDAVKNTSSSSSDIVDILVLNGNNDVTYSAKNSNLAKSSVNLECIDKESKYLTAAEIPDTTFKYVKNDEFMLNSIISKDFDQINKDYDSDHFFSKNLSNSNVYMLSCINSHHSDSKVYVISKPTAVPNGMLVLKISAVVAVLIVCIYWVLIALWMYKDAYKSKLYPVLWGLIGLFTNVIGLIVYLIYKKGNVTCDKCGASQSQSHLFCNYCGNKLGKACSKCGNKLNSKDCFCSKCGNKIN</sequence>
<evidence type="ECO:0000313" key="2">
    <source>
        <dbReference type="EMBL" id="QCT07781.1"/>
    </source>
</evidence>
<dbReference type="KEGG" id="ruj:E5Z56_10625"/>
<feature type="transmembrane region" description="Helical" evidence="1">
    <location>
        <begin position="20"/>
        <end position="39"/>
    </location>
</feature>
<dbReference type="EMBL" id="CP039381">
    <property type="protein sequence ID" value="QCT07781.1"/>
    <property type="molecule type" value="Genomic_DNA"/>
</dbReference>
<protein>
    <submittedName>
        <fullName evidence="2">Zinc ribbon domain-containing protein</fullName>
    </submittedName>
</protein>
<keyword evidence="3" id="KW-1185">Reference proteome</keyword>
<dbReference type="OrthoDB" id="1826420at2"/>
<feature type="transmembrane region" description="Helical" evidence="1">
    <location>
        <begin position="231"/>
        <end position="251"/>
    </location>
</feature>
<feature type="transmembrane region" description="Helical" evidence="1">
    <location>
        <begin position="195"/>
        <end position="219"/>
    </location>
</feature>
<keyword evidence="1" id="KW-1133">Transmembrane helix</keyword>
<gene>
    <name evidence="2" type="ORF">E5Z56_10625</name>
</gene>
<evidence type="ECO:0000313" key="3">
    <source>
        <dbReference type="Proteomes" id="UP000301475"/>
    </source>
</evidence>
<dbReference type="AlphaFoldDB" id="A0A4P8XX91"/>
<name>A0A4P8XX91_9FIRM</name>
<dbReference type="Proteomes" id="UP000301475">
    <property type="component" value="Chromosome"/>
</dbReference>
<dbReference type="RefSeq" id="WP_138157769.1">
    <property type="nucleotide sequence ID" value="NZ_CP039381.1"/>
</dbReference>
<evidence type="ECO:0000256" key="1">
    <source>
        <dbReference type="SAM" id="Phobius"/>
    </source>
</evidence>